<dbReference type="AlphaFoldDB" id="A0A8H6ISK9"/>
<accession>A0A8H6ISK9</accession>
<keyword evidence="4" id="KW-1185">Reference proteome</keyword>
<organism evidence="3 4">
    <name type="scientific">Colletotrichum sojae</name>
    <dbReference type="NCBI Taxonomy" id="2175907"/>
    <lineage>
        <taxon>Eukaryota</taxon>
        <taxon>Fungi</taxon>
        <taxon>Dikarya</taxon>
        <taxon>Ascomycota</taxon>
        <taxon>Pezizomycotina</taxon>
        <taxon>Sordariomycetes</taxon>
        <taxon>Hypocreomycetidae</taxon>
        <taxon>Glomerellales</taxon>
        <taxon>Glomerellaceae</taxon>
        <taxon>Colletotrichum</taxon>
        <taxon>Colletotrichum orchidearum species complex</taxon>
    </lineage>
</organism>
<dbReference type="InterPro" id="IPR045518">
    <property type="entry name" value="2EXR"/>
</dbReference>
<protein>
    <recommendedName>
        <fullName evidence="2">2EXR domain-containing protein</fullName>
    </recommendedName>
</protein>
<dbReference type="Pfam" id="PF20150">
    <property type="entry name" value="2EXR"/>
    <property type="match status" value="1"/>
</dbReference>
<evidence type="ECO:0000313" key="3">
    <source>
        <dbReference type="EMBL" id="KAF6795434.1"/>
    </source>
</evidence>
<feature type="domain" description="2EXR" evidence="2">
    <location>
        <begin position="6"/>
        <end position="137"/>
    </location>
</feature>
<comment type="caution">
    <text evidence="3">The sequence shown here is derived from an EMBL/GenBank/DDBJ whole genome shotgun (WGS) entry which is preliminary data.</text>
</comment>
<feature type="region of interest" description="Disordered" evidence="1">
    <location>
        <begin position="63"/>
        <end position="82"/>
    </location>
</feature>
<feature type="compositionally biased region" description="Low complexity" evidence="1">
    <location>
        <begin position="68"/>
        <end position="82"/>
    </location>
</feature>
<evidence type="ECO:0000313" key="4">
    <source>
        <dbReference type="Proteomes" id="UP000652219"/>
    </source>
</evidence>
<evidence type="ECO:0000259" key="2">
    <source>
        <dbReference type="Pfam" id="PF20150"/>
    </source>
</evidence>
<proteinExistence type="predicted"/>
<dbReference type="EMBL" id="WIGN01000387">
    <property type="protein sequence ID" value="KAF6795434.1"/>
    <property type="molecule type" value="Genomic_DNA"/>
</dbReference>
<dbReference type="Proteomes" id="UP000652219">
    <property type="component" value="Unassembled WGS sequence"/>
</dbReference>
<evidence type="ECO:0000256" key="1">
    <source>
        <dbReference type="SAM" id="MobiDB-lite"/>
    </source>
</evidence>
<name>A0A8H6ISK9_9PEZI</name>
<sequence>MAATTFHSFPDLPGELRNQIWDDAANARPANAGGVHRFSIFYTGNIPSQLKNHTAATRENAFDTALGPPSAADAANPDPWNDPQSTYSIDAGLWTACRESRAAMLRRHGNEPSSMTLRVGNSGGEGRYITIDTERDLVLLDIQNVMTAGEHVDFWAISHERGRFSRLWGIKHVGLDFDPTWVGDELEDSRYFFQANPRQRNIPLVRWEAYQALIWIHKWRKESHRCFWLVDRGLTCWRAFEPPPSRFRTLPYFQGEGCRYTLPIQSYTPGNTDPIATSVTISSALCMTPQGWCWKDRSLLLLLLLLSYLTLCRVYLHPDLPRGI</sequence>
<reference evidence="3 4" key="1">
    <citation type="journal article" date="2020" name="Phytopathology">
        <title>Genome Sequence Resources of Colletotrichum truncatum, C. plurivorum, C. musicola, and C. sojae: Four Species Pathogenic to Soybean (Glycine max).</title>
        <authorList>
            <person name="Rogerio F."/>
            <person name="Boufleur T.R."/>
            <person name="Ciampi-Guillardi M."/>
            <person name="Sukno S.A."/>
            <person name="Thon M.R."/>
            <person name="Massola Junior N.S."/>
            <person name="Baroncelli R."/>
        </authorList>
    </citation>
    <scope>NUCLEOTIDE SEQUENCE [LARGE SCALE GENOMIC DNA]</scope>
    <source>
        <strain evidence="3 4">LFN0009</strain>
    </source>
</reference>
<gene>
    <name evidence="3" type="ORF">CSOJ01_13405</name>
</gene>